<dbReference type="PANTHER" id="PTHR35100">
    <property type="entry name" value="FOLD PROTEIN"/>
    <property type="match status" value="1"/>
</dbReference>
<organism evidence="1 2">
    <name type="scientific">Ensete ventricosum</name>
    <name type="common">Abyssinian banana</name>
    <name type="synonym">Musa ensete</name>
    <dbReference type="NCBI Taxonomy" id="4639"/>
    <lineage>
        <taxon>Eukaryota</taxon>
        <taxon>Viridiplantae</taxon>
        <taxon>Streptophyta</taxon>
        <taxon>Embryophyta</taxon>
        <taxon>Tracheophyta</taxon>
        <taxon>Spermatophyta</taxon>
        <taxon>Magnoliopsida</taxon>
        <taxon>Liliopsida</taxon>
        <taxon>Zingiberales</taxon>
        <taxon>Musaceae</taxon>
        <taxon>Ensete</taxon>
    </lineage>
</organism>
<accession>A0AAV8Q4A2</accession>
<reference evidence="1 2" key="1">
    <citation type="submission" date="2022-12" db="EMBL/GenBank/DDBJ databases">
        <title>Chromosome-scale assembly of the Ensete ventricosum genome.</title>
        <authorList>
            <person name="Dussert Y."/>
            <person name="Stocks J."/>
            <person name="Wendawek A."/>
            <person name="Woldeyes F."/>
            <person name="Nichols R.A."/>
            <person name="Borrell J.S."/>
        </authorList>
    </citation>
    <scope>NUCLEOTIDE SEQUENCE [LARGE SCALE GENOMIC DNA]</scope>
    <source>
        <strain evidence="2">cv. Maze</strain>
        <tissue evidence="1">Seeds</tissue>
    </source>
</reference>
<dbReference type="AlphaFoldDB" id="A0AAV8Q4A2"/>
<dbReference type="Proteomes" id="UP001222027">
    <property type="component" value="Unassembled WGS sequence"/>
</dbReference>
<gene>
    <name evidence="1" type="ORF">OPV22_034374</name>
</gene>
<comment type="caution">
    <text evidence="1">The sequence shown here is derived from an EMBL/GenBank/DDBJ whole genome shotgun (WGS) entry which is preliminary data.</text>
</comment>
<dbReference type="PANTHER" id="PTHR35100:SF1">
    <property type="entry name" value="F15H11.13 PROTEIN"/>
    <property type="match status" value="1"/>
</dbReference>
<dbReference type="EMBL" id="JAQQAF010000009">
    <property type="protein sequence ID" value="KAJ8461448.1"/>
    <property type="molecule type" value="Genomic_DNA"/>
</dbReference>
<sequence>MGPTSSKHTTKAHTVQARFLLSSERGEPLGVGYSGARTGFSQGFGAGIRVFILEELEDRVSRSSSSRVLLSSKVRTRKAALMGVVGPSNTSGILDGIHGVQLVGRSAFEVEKTLHYEGVDRSTCRGVDIAETSQILLIRRIWQQRPSCLRPIRCTLHGDRNITESVANVLTSLPFVVLGLQVPRKNTNTALYANSLIGVGIASSLYHCSRGVLRKYLRWADYTMIAATTICLSRSLRNENPKLLMAASTLLLPIQPLMVSAVHTGLMEVAFAKQAMTRPNLRMAHNLHQMSSLLGAALFIADDCFPQTPYLHAAWHLAAAVGVGTCNKLLQ</sequence>
<protein>
    <submittedName>
        <fullName evidence="1">Uncharacterized protein</fullName>
    </submittedName>
</protein>
<keyword evidence="2" id="KW-1185">Reference proteome</keyword>
<proteinExistence type="predicted"/>
<evidence type="ECO:0000313" key="1">
    <source>
        <dbReference type="EMBL" id="KAJ8461448.1"/>
    </source>
</evidence>
<name>A0AAV8Q4A2_ENSVE</name>
<evidence type="ECO:0000313" key="2">
    <source>
        <dbReference type="Proteomes" id="UP001222027"/>
    </source>
</evidence>